<evidence type="ECO:0000256" key="1">
    <source>
        <dbReference type="SAM" id="Coils"/>
    </source>
</evidence>
<evidence type="ECO:0000313" key="2">
    <source>
        <dbReference type="EMBL" id="KRX08749.1"/>
    </source>
</evidence>
<organism evidence="2 3">
    <name type="scientific">Pseudocohnilembus persalinus</name>
    <name type="common">Ciliate</name>
    <dbReference type="NCBI Taxonomy" id="266149"/>
    <lineage>
        <taxon>Eukaryota</taxon>
        <taxon>Sar</taxon>
        <taxon>Alveolata</taxon>
        <taxon>Ciliophora</taxon>
        <taxon>Intramacronucleata</taxon>
        <taxon>Oligohymenophorea</taxon>
        <taxon>Scuticociliatia</taxon>
        <taxon>Philasterida</taxon>
        <taxon>Pseudocohnilembidae</taxon>
        <taxon>Pseudocohnilembus</taxon>
    </lineage>
</organism>
<dbReference type="EMBL" id="LDAU01000058">
    <property type="protein sequence ID" value="KRX08749.1"/>
    <property type="molecule type" value="Genomic_DNA"/>
</dbReference>
<sequence length="416" mass="48749">MHQYQPNNIETIVKEILLENDISGQKYLLRDIQLDLVDHNKISFNQILSQISNFPIQNSMLFYLDSKRGVYVHIGNEPLEQDELIDLKTIDSCVYVKFRPLEKDQEIQDKSKKIRKKTQINKLEKRVKERQIKDVQDKVALWRELHEGPEKLNLDVAAQRVSIARKTLDDYHLQLRRAKTLNFDFEKHKFEKMGFLRKFVKDNGGNSLTFNNNNTVVMNKSLLKQESTKNDQVIQNHASKLGTSDLMDPPPQFNFNNLQNLVLRNENIKNINENNKNNIQQINNAYQNSNSEQQKYDNLSLQNLAQQSRFHLQELTGLINQNGMNLGSSNTQLQNLMLNQQHTQNKQNQNQPDKQLEYMNQGYEKSTEYGKQQILGNSLHFNDLKKEEQDNFSQIQQNSNLQRLAALQQIQQKQNN</sequence>
<evidence type="ECO:0000313" key="3">
    <source>
        <dbReference type="Proteomes" id="UP000054937"/>
    </source>
</evidence>
<dbReference type="OrthoDB" id="10656995at2759"/>
<accession>A0A0V0R2W7</accession>
<reference evidence="2 3" key="1">
    <citation type="journal article" date="2015" name="Sci. Rep.">
        <title>Genome of the facultative scuticociliatosis pathogen Pseudocohnilembus persalinus provides insight into its virulence through horizontal gene transfer.</title>
        <authorList>
            <person name="Xiong J."/>
            <person name="Wang G."/>
            <person name="Cheng J."/>
            <person name="Tian M."/>
            <person name="Pan X."/>
            <person name="Warren A."/>
            <person name="Jiang C."/>
            <person name="Yuan D."/>
            <person name="Miao W."/>
        </authorList>
    </citation>
    <scope>NUCLEOTIDE SEQUENCE [LARGE SCALE GENOMIC DNA]</scope>
    <source>
        <strain evidence="2">36N120E</strain>
    </source>
</reference>
<keyword evidence="1" id="KW-0175">Coiled coil</keyword>
<dbReference type="Proteomes" id="UP000054937">
    <property type="component" value="Unassembled WGS sequence"/>
</dbReference>
<protein>
    <submittedName>
        <fullName evidence="2">Uncharacterized protein</fullName>
    </submittedName>
</protein>
<gene>
    <name evidence="2" type="ORF">PPERSA_08060</name>
</gene>
<keyword evidence="3" id="KW-1185">Reference proteome</keyword>
<dbReference type="InParanoid" id="A0A0V0R2W7"/>
<name>A0A0V0R2W7_PSEPJ</name>
<comment type="caution">
    <text evidence="2">The sequence shown here is derived from an EMBL/GenBank/DDBJ whole genome shotgun (WGS) entry which is preliminary data.</text>
</comment>
<dbReference type="AlphaFoldDB" id="A0A0V0R2W7"/>
<feature type="coiled-coil region" evidence="1">
    <location>
        <begin position="258"/>
        <end position="292"/>
    </location>
</feature>
<proteinExistence type="predicted"/>